<name>A0A9P5D6T8_9HYPO</name>
<sequence length="35" mass="3743">MPSCAVTFLSPFLICVTTLDPPYSPACRSQVHSSS</sequence>
<dbReference type="RefSeq" id="XP_035323757.1">
    <property type="nucleotide sequence ID" value="XM_035465920.1"/>
</dbReference>
<organism evidence="2 3">
    <name type="scientific">Geosmithia morbida</name>
    <dbReference type="NCBI Taxonomy" id="1094350"/>
    <lineage>
        <taxon>Eukaryota</taxon>
        <taxon>Fungi</taxon>
        <taxon>Dikarya</taxon>
        <taxon>Ascomycota</taxon>
        <taxon>Pezizomycotina</taxon>
        <taxon>Sordariomycetes</taxon>
        <taxon>Hypocreomycetidae</taxon>
        <taxon>Hypocreales</taxon>
        <taxon>Bionectriaceae</taxon>
        <taxon>Geosmithia</taxon>
    </lineage>
</organism>
<dbReference type="Proteomes" id="UP000749293">
    <property type="component" value="Unassembled WGS sequence"/>
</dbReference>
<accession>A0A9P5D6T8</accession>
<comment type="caution">
    <text evidence="2">The sequence shown here is derived from an EMBL/GenBank/DDBJ whole genome shotgun (WGS) entry which is preliminary data.</text>
</comment>
<feature type="signal peptide" evidence="1">
    <location>
        <begin position="1"/>
        <end position="18"/>
    </location>
</feature>
<reference evidence="2" key="1">
    <citation type="submission" date="2020-03" db="EMBL/GenBank/DDBJ databases">
        <title>Site-based positive gene gene selection in Geosmithia morbida across the United States reveals a broad range of putative effectors and factors for local host and environmental adapation.</title>
        <authorList>
            <person name="Onufrak A."/>
            <person name="Murdoch R.W."/>
            <person name="Gazis R."/>
            <person name="Huff M."/>
            <person name="Staton M."/>
            <person name="Klingeman W."/>
            <person name="Hadziabdic D."/>
        </authorList>
    </citation>
    <scope>NUCLEOTIDE SEQUENCE</scope>
    <source>
        <strain evidence="2">1262</strain>
    </source>
</reference>
<keyword evidence="1" id="KW-0732">Signal</keyword>
<evidence type="ECO:0000313" key="2">
    <source>
        <dbReference type="EMBL" id="KAF4125105.1"/>
    </source>
</evidence>
<evidence type="ECO:0000256" key="1">
    <source>
        <dbReference type="SAM" id="SignalP"/>
    </source>
</evidence>
<protein>
    <submittedName>
        <fullName evidence="2">Uncharacterized protein</fullName>
    </submittedName>
</protein>
<dbReference type="EMBL" id="JAANYQ010000003">
    <property type="protein sequence ID" value="KAF4125105.1"/>
    <property type="molecule type" value="Genomic_DNA"/>
</dbReference>
<proteinExistence type="predicted"/>
<feature type="chain" id="PRO_5040350798" evidence="1">
    <location>
        <begin position="19"/>
        <end position="35"/>
    </location>
</feature>
<dbReference type="AlphaFoldDB" id="A0A9P5D6T8"/>
<keyword evidence="3" id="KW-1185">Reference proteome</keyword>
<evidence type="ECO:0000313" key="3">
    <source>
        <dbReference type="Proteomes" id="UP000749293"/>
    </source>
</evidence>
<dbReference type="GeneID" id="55970172"/>
<gene>
    <name evidence="2" type="ORF">GMORB2_3944</name>
</gene>